<dbReference type="AlphaFoldDB" id="A0A1Y6EPQ5"/>
<comment type="similarity">
    <text evidence="1">Belongs to the short-chain dehydrogenases/reductases (SDR) family.</text>
</comment>
<dbReference type="EMBL" id="FXWH01000001">
    <property type="protein sequence ID" value="SMQ62153.1"/>
    <property type="molecule type" value="Genomic_DNA"/>
</dbReference>
<dbReference type="GO" id="GO:0032787">
    <property type="term" value="P:monocarboxylic acid metabolic process"/>
    <property type="evidence" value="ECO:0007669"/>
    <property type="project" value="UniProtKB-ARBA"/>
</dbReference>
<dbReference type="PRINTS" id="PR00080">
    <property type="entry name" value="SDRFAMILY"/>
</dbReference>
<evidence type="ECO:0000256" key="1">
    <source>
        <dbReference type="ARBA" id="ARBA00006484"/>
    </source>
</evidence>
<dbReference type="PANTHER" id="PTHR42879:SF2">
    <property type="entry name" value="3-OXOACYL-[ACYL-CARRIER-PROTEIN] REDUCTASE FABG"/>
    <property type="match status" value="1"/>
</dbReference>
<gene>
    <name evidence="3" type="ORF">SAMN06297229_0667</name>
</gene>
<dbReference type="RefSeq" id="WP_086433831.1">
    <property type="nucleotide sequence ID" value="NZ_FXWH01000001.1"/>
</dbReference>
<accession>A0A1Y6EPQ5</accession>
<sequence length="240" mass="25571">MKTVIVTGASRGLGLTICQQLLAADYQVVGIARTHTAEFKQLQQQHSGKCHFHAFDMQQIQAIHELCQQLIESYGRPWALVNNAAMGQGSILATLHESQLHQLLQVNLEAPMLMSKYLSRSMLLNGAGRVVNVTSIVAQTGFNGLSVYGATKAGLEGFTRSLARELGKAKVTVNNVAPGYMETEMTSGLQGDKLASIQRRSALRQLATPADVAAAVSYLVSDAAARVTGTTITVDAGSTA</sequence>
<dbReference type="Gene3D" id="3.40.50.720">
    <property type="entry name" value="NAD(P)-binding Rossmann-like Domain"/>
    <property type="match status" value="1"/>
</dbReference>
<dbReference type="GO" id="GO:0016491">
    <property type="term" value="F:oxidoreductase activity"/>
    <property type="evidence" value="ECO:0007669"/>
    <property type="project" value="UniProtKB-KW"/>
</dbReference>
<dbReference type="Proteomes" id="UP000194450">
    <property type="component" value="Unassembled WGS sequence"/>
</dbReference>
<keyword evidence="4" id="KW-1185">Reference proteome</keyword>
<proteinExistence type="inferred from homology"/>
<reference evidence="4" key="1">
    <citation type="submission" date="2017-04" db="EMBL/GenBank/DDBJ databases">
        <authorList>
            <person name="Varghese N."/>
            <person name="Submissions S."/>
        </authorList>
    </citation>
    <scope>NUCLEOTIDE SEQUENCE [LARGE SCALE GENOMIC DNA]</scope>
</reference>
<protein>
    <submittedName>
        <fullName evidence="3">3-oxoacyl-[acyl-carrier protein] reductase</fullName>
    </submittedName>
</protein>
<dbReference type="InterPro" id="IPR002347">
    <property type="entry name" value="SDR_fam"/>
</dbReference>
<dbReference type="Pfam" id="PF13561">
    <property type="entry name" value="adh_short_C2"/>
    <property type="match status" value="1"/>
</dbReference>
<evidence type="ECO:0000313" key="4">
    <source>
        <dbReference type="Proteomes" id="UP000194450"/>
    </source>
</evidence>
<dbReference type="CDD" id="cd05233">
    <property type="entry name" value="SDR_c"/>
    <property type="match status" value="1"/>
</dbReference>
<name>A0A1Y6EPQ5_9GAMM</name>
<dbReference type="PROSITE" id="PS00061">
    <property type="entry name" value="ADH_SHORT"/>
    <property type="match status" value="1"/>
</dbReference>
<dbReference type="InterPro" id="IPR050259">
    <property type="entry name" value="SDR"/>
</dbReference>
<organism evidence="3 4">
    <name type="scientific">Pseudidiomarina planktonica</name>
    <dbReference type="NCBI Taxonomy" id="1323738"/>
    <lineage>
        <taxon>Bacteria</taxon>
        <taxon>Pseudomonadati</taxon>
        <taxon>Pseudomonadota</taxon>
        <taxon>Gammaproteobacteria</taxon>
        <taxon>Alteromonadales</taxon>
        <taxon>Idiomarinaceae</taxon>
        <taxon>Pseudidiomarina</taxon>
    </lineage>
</organism>
<dbReference type="OrthoDB" id="9804774at2"/>
<dbReference type="InterPro" id="IPR036291">
    <property type="entry name" value="NAD(P)-bd_dom_sf"/>
</dbReference>
<dbReference type="InterPro" id="IPR020904">
    <property type="entry name" value="Sc_DH/Rdtase_CS"/>
</dbReference>
<keyword evidence="2" id="KW-0560">Oxidoreductase</keyword>
<dbReference type="PANTHER" id="PTHR42879">
    <property type="entry name" value="3-OXOACYL-(ACYL-CARRIER-PROTEIN) REDUCTASE"/>
    <property type="match status" value="1"/>
</dbReference>
<dbReference type="SUPFAM" id="SSF51735">
    <property type="entry name" value="NAD(P)-binding Rossmann-fold domains"/>
    <property type="match status" value="1"/>
</dbReference>
<evidence type="ECO:0000256" key="2">
    <source>
        <dbReference type="ARBA" id="ARBA00023002"/>
    </source>
</evidence>
<dbReference type="FunFam" id="3.40.50.720:FF:000173">
    <property type="entry name" value="3-oxoacyl-[acyl-carrier protein] reductase"/>
    <property type="match status" value="1"/>
</dbReference>
<dbReference type="PRINTS" id="PR00081">
    <property type="entry name" value="GDHRDH"/>
</dbReference>
<evidence type="ECO:0000313" key="3">
    <source>
        <dbReference type="EMBL" id="SMQ62153.1"/>
    </source>
</evidence>